<evidence type="ECO:0000313" key="1">
    <source>
        <dbReference type="EMBL" id="VDP35051.1"/>
    </source>
</evidence>
<sequence>MNADAVRDFETSGVLPCVAYRLCTLGRCGPFTGTRWRATNAFGVEARGSRLEARGSRQRHVPRHASAIPRQRRYDTPCSTVSVQHPMQNSDHGTGLVHVRRFLETYESKGCGDLRSMYNSGSKDDLHWST</sequence>
<proteinExistence type="predicted"/>
<reference evidence="3" key="1">
    <citation type="submission" date="2016-06" db="UniProtKB">
        <authorList>
            <consortium name="WormBaseParasite"/>
        </authorList>
    </citation>
    <scope>IDENTIFICATION</scope>
</reference>
<evidence type="ECO:0000313" key="2">
    <source>
        <dbReference type="Proteomes" id="UP000270296"/>
    </source>
</evidence>
<accession>A0A183J4P6</accession>
<evidence type="ECO:0000313" key="3">
    <source>
        <dbReference type="WBParaSite" id="SBAD_0001122001-mRNA-1"/>
    </source>
</evidence>
<keyword evidence="2" id="KW-1185">Reference proteome</keyword>
<reference evidence="1 2" key="2">
    <citation type="submission" date="2018-11" db="EMBL/GenBank/DDBJ databases">
        <authorList>
            <consortium name="Pathogen Informatics"/>
        </authorList>
    </citation>
    <scope>NUCLEOTIDE SEQUENCE [LARGE SCALE GENOMIC DNA]</scope>
</reference>
<dbReference type="Proteomes" id="UP000270296">
    <property type="component" value="Unassembled WGS sequence"/>
</dbReference>
<name>A0A183J4P6_9BILA</name>
<dbReference type="AlphaFoldDB" id="A0A183J4P6"/>
<gene>
    <name evidence="1" type="ORF">SBAD_LOCUS10845</name>
</gene>
<protein>
    <submittedName>
        <fullName evidence="1 3">Uncharacterized protein</fullName>
    </submittedName>
</protein>
<organism evidence="3">
    <name type="scientific">Soboliphyme baturini</name>
    <dbReference type="NCBI Taxonomy" id="241478"/>
    <lineage>
        <taxon>Eukaryota</taxon>
        <taxon>Metazoa</taxon>
        <taxon>Ecdysozoa</taxon>
        <taxon>Nematoda</taxon>
        <taxon>Enoplea</taxon>
        <taxon>Dorylaimia</taxon>
        <taxon>Dioctophymatida</taxon>
        <taxon>Dioctophymatoidea</taxon>
        <taxon>Soboliphymatidae</taxon>
        <taxon>Soboliphyme</taxon>
    </lineage>
</organism>
<dbReference type="WBParaSite" id="SBAD_0001122001-mRNA-1">
    <property type="protein sequence ID" value="SBAD_0001122001-mRNA-1"/>
    <property type="gene ID" value="SBAD_0001122001"/>
</dbReference>
<dbReference type="EMBL" id="UZAM01014656">
    <property type="protein sequence ID" value="VDP35051.1"/>
    <property type="molecule type" value="Genomic_DNA"/>
</dbReference>